<dbReference type="AlphaFoldDB" id="A0A6B8RT44"/>
<dbReference type="Proteomes" id="UP000426246">
    <property type="component" value="Chromosome"/>
</dbReference>
<evidence type="ECO:0000259" key="1">
    <source>
        <dbReference type="PROSITE" id="PS51832"/>
    </source>
</evidence>
<dbReference type="Pfam" id="PF13487">
    <property type="entry name" value="HD_5"/>
    <property type="match status" value="1"/>
</dbReference>
<protein>
    <submittedName>
        <fullName evidence="2">HD-GYP domain-containing protein</fullName>
    </submittedName>
</protein>
<dbReference type="EMBL" id="CP034235">
    <property type="protein sequence ID" value="QGQ99611.1"/>
    <property type="molecule type" value="Genomic_DNA"/>
</dbReference>
<dbReference type="PROSITE" id="PS51832">
    <property type="entry name" value="HD_GYP"/>
    <property type="match status" value="1"/>
</dbReference>
<name>A0A6B8RT44_9BACL</name>
<dbReference type="Gene3D" id="1.10.3210.10">
    <property type="entry name" value="Hypothetical protein af1432"/>
    <property type="match status" value="1"/>
</dbReference>
<evidence type="ECO:0000313" key="2">
    <source>
        <dbReference type="EMBL" id="QGQ99611.1"/>
    </source>
</evidence>
<dbReference type="InterPro" id="IPR037522">
    <property type="entry name" value="HD_GYP_dom"/>
</dbReference>
<accession>A0A6B8RT44</accession>
<proteinExistence type="predicted"/>
<dbReference type="SMART" id="SM00471">
    <property type="entry name" value="HDc"/>
    <property type="match status" value="1"/>
</dbReference>
<feature type="domain" description="HD-GYP" evidence="1">
    <location>
        <begin position="97"/>
        <end position="293"/>
    </location>
</feature>
<reference evidence="3" key="1">
    <citation type="submission" date="2018-11" db="EMBL/GenBank/DDBJ databases">
        <title>Complete genome sequence of Paenibacillus sp. ML311-T8.</title>
        <authorList>
            <person name="Nam Y.-D."/>
            <person name="Kang J."/>
            <person name="Chung W.-H."/>
            <person name="Park Y.S."/>
        </authorList>
    </citation>
    <scope>NUCLEOTIDE SEQUENCE [LARGE SCALE GENOMIC DNA]</scope>
    <source>
        <strain evidence="3">ML311-T8</strain>
    </source>
</reference>
<dbReference type="SUPFAM" id="SSF109604">
    <property type="entry name" value="HD-domain/PDEase-like"/>
    <property type="match status" value="1"/>
</dbReference>
<dbReference type="PANTHER" id="PTHR43155:SF2">
    <property type="entry name" value="CYCLIC DI-GMP PHOSPHODIESTERASE PA4108"/>
    <property type="match status" value="1"/>
</dbReference>
<evidence type="ECO:0000313" key="3">
    <source>
        <dbReference type="Proteomes" id="UP000426246"/>
    </source>
</evidence>
<sequence>MKYILGKTLKYDVVNGVGLVVVAAKTVIEYEHIELMKQHEIDEFSIVLEAANGTTKSHTNLLALQLVDQCMALFKGIEYSRKIPVMEFKNIIVPTLQKIANDPNIFRLFEAIKAKDNYTYEHNVGVGVLATLIGKWMNLPEAELSSLSLAAILHDVGKVRVPTEILTKPGKLTEEENQVMKAHTVFGYELLKNTVGISHRMALVALQHHEKEDGSGYPFGLGKDRIDQFSKIVAVADIFHAMSSKRPHHGAIPFFEIITQMRHETFGKLEPYIVSMFISNITKRMVGKKVLLTDGRAGEIVLINPSNDIHPLIKLENGFIDLSMDSSVKISEIIM</sequence>
<dbReference type="OrthoDB" id="9759601at2"/>
<dbReference type="CDD" id="cd00077">
    <property type="entry name" value="HDc"/>
    <property type="match status" value="1"/>
</dbReference>
<organism evidence="2 3">
    <name type="scientific">Paenibacillus psychroresistens</name>
    <dbReference type="NCBI Taxonomy" id="1778678"/>
    <lineage>
        <taxon>Bacteria</taxon>
        <taxon>Bacillati</taxon>
        <taxon>Bacillota</taxon>
        <taxon>Bacilli</taxon>
        <taxon>Bacillales</taxon>
        <taxon>Paenibacillaceae</taxon>
        <taxon>Paenibacillus</taxon>
    </lineage>
</organism>
<gene>
    <name evidence="2" type="ORF">EHS13_34485</name>
</gene>
<dbReference type="InterPro" id="IPR003607">
    <property type="entry name" value="HD/PDEase_dom"/>
</dbReference>
<dbReference type="RefSeq" id="WP_155704776.1">
    <property type="nucleotide sequence ID" value="NZ_CP034235.1"/>
</dbReference>
<keyword evidence="3" id="KW-1185">Reference proteome</keyword>
<dbReference type="KEGG" id="ppsc:EHS13_34485"/>
<dbReference type="PANTHER" id="PTHR43155">
    <property type="entry name" value="CYCLIC DI-GMP PHOSPHODIESTERASE PA4108-RELATED"/>
    <property type="match status" value="1"/>
</dbReference>